<evidence type="ECO:0000313" key="2">
    <source>
        <dbReference type="EMBL" id="MDJ1183249.1"/>
    </source>
</evidence>
<comment type="caution">
    <text evidence="2">The sequence shown here is derived from an EMBL/GenBank/DDBJ whole genome shotgun (WGS) entry which is preliminary data.</text>
</comment>
<proteinExistence type="predicted"/>
<dbReference type="Proteomes" id="UP001232992">
    <property type="component" value="Unassembled WGS sequence"/>
</dbReference>
<dbReference type="Gene3D" id="3.40.630.30">
    <property type="match status" value="1"/>
</dbReference>
<reference evidence="2 3" key="1">
    <citation type="submission" date="2023-01" db="EMBL/GenBank/DDBJ databases">
        <title>Novel diversity within Roseofilum (Cyanobacteria; Desertifilaceae) from marine benthic mats with descriptions of four novel species.</title>
        <authorList>
            <person name="Wang Y."/>
            <person name="Berthold D.E."/>
            <person name="Hu J."/>
            <person name="Lefler F.W."/>
            <person name="Laughinghouse H.D. IV."/>
        </authorList>
    </citation>
    <scope>NUCLEOTIDE SEQUENCE [LARGE SCALE GENOMIC DNA]</scope>
    <source>
        <strain evidence="2 3">BLCC-M143</strain>
    </source>
</reference>
<dbReference type="RefSeq" id="WP_283757904.1">
    <property type="nucleotide sequence ID" value="NZ_JAQOSQ010000006.1"/>
</dbReference>
<dbReference type="SUPFAM" id="SSF55729">
    <property type="entry name" value="Acyl-CoA N-acyltransferases (Nat)"/>
    <property type="match status" value="1"/>
</dbReference>
<dbReference type="InterPro" id="IPR016181">
    <property type="entry name" value="Acyl_CoA_acyltransferase"/>
</dbReference>
<dbReference type="InterPro" id="IPR000182">
    <property type="entry name" value="GNAT_dom"/>
</dbReference>
<organism evidence="2 3">
    <name type="scientific">Roseofilum casamattae BLCC-M143</name>
    <dbReference type="NCBI Taxonomy" id="3022442"/>
    <lineage>
        <taxon>Bacteria</taxon>
        <taxon>Bacillati</taxon>
        <taxon>Cyanobacteriota</taxon>
        <taxon>Cyanophyceae</taxon>
        <taxon>Desertifilales</taxon>
        <taxon>Desertifilaceae</taxon>
        <taxon>Roseofilum</taxon>
        <taxon>Roseofilum casamattae</taxon>
    </lineage>
</organism>
<dbReference type="EMBL" id="JAQOSQ010000006">
    <property type="protein sequence ID" value="MDJ1183249.1"/>
    <property type="molecule type" value="Genomic_DNA"/>
</dbReference>
<keyword evidence="3" id="KW-1185">Reference proteome</keyword>
<protein>
    <submittedName>
        <fullName evidence="2">N-acetyltransferase</fullName>
    </submittedName>
</protein>
<evidence type="ECO:0000259" key="1">
    <source>
        <dbReference type="PROSITE" id="PS51186"/>
    </source>
</evidence>
<evidence type="ECO:0000313" key="3">
    <source>
        <dbReference type="Proteomes" id="UP001232992"/>
    </source>
</evidence>
<dbReference type="CDD" id="cd04301">
    <property type="entry name" value="NAT_SF"/>
    <property type="match status" value="1"/>
</dbReference>
<dbReference type="PROSITE" id="PS51186">
    <property type="entry name" value="GNAT"/>
    <property type="match status" value="1"/>
</dbReference>
<feature type="domain" description="N-acetyltransferase" evidence="1">
    <location>
        <begin position="1"/>
        <end position="152"/>
    </location>
</feature>
<dbReference type="Pfam" id="PF00583">
    <property type="entry name" value="Acetyltransf_1"/>
    <property type="match status" value="1"/>
</dbReference>
<gene>
    <name evidence="2" type="ORF">PMH09_08570</name>
</gene>
<accession>A0ABT7BVN3</accession>
<name>A0ABT7BVN3_9CYAN</name>
<sequence length="177" mass="19399">MYIREALESDLDDVLAIERSAFGQDEEAELVRDLLEDPSAQPVLSLLAFQEEEPAGHVLFTKARLTTDPDLSIVLLAPLAVVPKFQKQGIGGKLIETGAELLASAGVTLIFLAGYPAYYTRNGFQPASPLGFEPTYPMPESYPDAWMVRELRPGTIASVSGKVLCAKAIDDPKYWRE</sequence>